<feature type="transmembrane region" description="Helical" evidence="3">
    <location>
        <begin position="20"/>
        <end position="39"/>
    </location>
</feature>
<comment type="similarity">
    <text evidence="1">Belongs to the peptidase S13 family.</text>
</comment>
<protein>
    <submittedName>
        <fullName evidence="4">D-Ala-D-Ala carboxypeptidase</fullName>
    </submittedName>
</protein>
<comment type="caution">
    <text evidence="4">The sequence shown here is derived from an EMBL/GenBank/DDBJ whole genome shotgun (WGS) entry which is preliminary data.</text>
</comment>
<evidence type="ECO:0000256" key="3">
    <source>
        <dbReference type="SAM" id="Phobius"/>
    </source>
</evidence>
<dbReference type="AlphaFoldDB" id="A0A087BBL6"/>
<proteinExistence type="inferred from homology"/>
<evidence type="ECO:0000313" key="4">
    <source>
        <dbReference type="EMBL" id="KFI68416.1"/>
    </source>
</evidence>
<dbReference type="SUPFAM" id="SSF56601">
    <property type="entry name" value="beta-lactamase/transpeptidase-like"/>
    <property type="match status" value="1"/>
</dbReference>
<keyword evidence="3" id="KW-0472">Membrane</keyword>
<dbReference type="STRING" id="1692.BMAGN_0377"/>
<dbReference type="EMBL" id="JGZB01000004">
    <property type="protein sequence ID" value="KFI68416.1"/>
    <property type="molecule type" value="Genomic_DNA"/>
</dbReference>
<dbReference type="Proteomes" id="UP000029052">
    <property type="component" value="Unassembled WGS sequence"/>
</dbReference>
<dbReference type="Pfam" id="PF02113">
    <property type="entry name" value="Peptidase_S13"/>
    <property type="match status" value="2"/>
</dbReference>
<keyword evidence="4" id="KW-0645">Protease</keyword>
<dbReference type="PANTHER" id="PTHR30023:SF0">
    <property type="entry name" value="PENICILLIN-SENSITIVE CARBOXYPEPTIDASE A"/>
    <property type="match status" value="1"/>
</dbReference>
<dbReference type="InterPro" id="IPR000667">
    <property type="entry name" value="Peptidase_S13"/>
</dbReference>
<keyword evidence="3" id="KW-1133">Transmembrane helix</keyword>
<evidence type="ECO:0000256" key="1">
    <source>
        <dbReference type="ARBA" id="ARBA00006096"/>
    </source>
</evidence>
<evidence type="ECO:0000256" key="2">
    <source>
        <dbReference type="ARBA" id="ARBA00022801"/>
    </source>
</evidence>
<dbReference type="PRINTS" id="PR00922">
    <property type="entry name" value="DADACBPTASE3"/>
</dbReference>
<dbReference type="GO" id="GO:0000270">
    <property type="term" value="P:peptidoglycan metabolic process"/>
    <property type="evidence" value="ECO:0007669"/>
    <property type="project" value="TreeGrafter"/>
</dbReference>
<keyword evidence="2" id="KW-0378">Hydrolase</keyword>
<dbReference type="Gene3D" id="3.40.710.10">
    <property type="entry name" value="DD-peptidase/beta-lactamase superfamily"/>
    <property type="match status" value="2"/>
</dbReference>
<dbReference type="GO" id="GO:0004185">
    <property type="term" value="F:serine-type carboxypeptidase activity"/>
    <property type="evidence" value="ECO:0007669"/>
    <property type="project" value="InterPro"/>
</dbReference>
<gene>
    <name evidence="4" type="ORF">BMAGN_0377</name>
</gene>
<dbReference type="PANTHER" id="PTHR30023">
    <property type="entry name" value="D-ALANYL-D-ALANINE CARBOXYPEPTIDASE"/>
    <property type="match status" value="1"/>
</dbReference>
<accession>A0A087BBL6</accession>
<keyword evidence="5" id="KW-1185">Reference proteome</keyword>
<dbReference type="RefSeq" id="WP_022858994.1">
    <property type="nucleotide sequence ID" value="NZ_JGZB01000004.1"/>
</dbReference>
<organism evidence="4 5">
    <name type="scientific">Bifidobacterium magnum</name>
    <dbReference type="NCBI Taxonomy" id="1692"/>
    <lineage>
        <taxon>Bacteria</taxon>
        <taxon>Bacillati</taxon>
        <taxon>Actinomycetota</taxon>
        <taxon>Actinomycetes</taxon>
        <taxon>Bifidobacteriales</taxon>
        <taxon>Bifidobacteriaceae</taxon>
        <taxon>Bifidobacterium</taxon>
    </lineage>
</organism>
<sequence length="489" mass="51019">MQQNSESHAQYIRAVRARRLRVIITVAVTVALCAAYIVADATGLVHGVITTDPVSVRTLGAPQETIPAADFPGRADTGKTIDTERAQTLVDALTSADGVGSDVSVAIAQTDGTIVASHELTAPREPASTMKTLTSLAAASQLNMGSTLATNVYVTNEDPQSASIVLQGNGDMLLSSGQSDPNHVNGRAGLATLANQTAAALGKRGITSVKLAYDDTLFGTQRYPERVGENNGDNLYYTGVSSMAIDGGRQWNGNQPADPDLFEAYPPLSQNTAQDTANMFAAKLRDAGITVTGGVSGIDNAGHDKLAKLEPVAQVRSATLSSIMRFMLRHSDNTLAEEFGRLLAIHMHEDNSPQGATTAVRRELETLHIPTGDLQMADCSGLSPGSHLTVETLVSVQERNLTPGNAVAAAEGLSIPGLVGTAEYRLASANAAGLMRVKTGSLSQVTALTGNVSRQNGGVAAFSIVINNPKDVTKAKAAMNTFMAGLTEL</sequence>
<dbReference type="eggNOG" id="COG2027">
    <property type="taxonomic scope" value="Bacteria"/>
</dbReference>
<reference evidence="4 5" key="1">
    <citation type="submission" date="2014-03" db="EMBL/GenBank/DDBJ databases">
        <title>Genomics of Bifidobacteria.</title>
        <authorList>
            <person name="Ventura M."/>
            <person name="Milani C."/>
            <person name="Lugli G.A."/>
        </authorList>
    </citation>
    <scope>NUCLEOTIDE SEQUENCE [LARGE SCALE GENOMIC DNA]</scope>
    <source>
        <strain evidence="4 5">LMG 11591</strain>
    </source>
</reference>
<dbReference type="InterPro" id="IPR012338">
    <property type="entry name" value="Beta-lactam/transpept-like"/>
</dbReference>
<dbReference type="GO" id="GO:0006508">
    <property type="term" value="P:proteolysis"/>
    <property type="evidence" value="ECO:0007669"/>
    <property type="project" value="InterPro"/>
</dbReference>
<evidence type="ECO:0000313" key="5">
    <source>
        <dbReference type="Proteomes" id="UP000029052"/>
    </source>
</evidence>
<keyword evidence="3" id="KW-0812">Transmembrane</keyword>
<keyword evidence="4" id="KW-0121">Carboxypeptidase</keyword>
<name>A0A087BBL6_9BIFI</name>